<dbReference type="Pfam" id="PF13624">
    <property type="entry name" value="SurA_N_3"/>
    <property type="match status" value="1"/>
</dbReference>
<dbReference type="RefSeq" id="WP_109811324.1">
    <property type="nucleotide sequence ID" value="NZ_QGKU01000031.1"/>
</dbReference>
<proteinExistence type="inferred from homology"/>
<keyword evidence="6" id="KW-1133">Transmembrane helix</keyword>
<dbReference type="GO" id="GO:0005886">
    <property type="term" value="C:plasma membrane"/>
    <property type="evidence" value="ECO:0007669"/>
    <property type="project" value="UniProtKB-SubCell"/>
</dbReference>
<evidence type="ECO:0000256" key="6">
    <source>
        <dbReference type="ARBA" id="ARBA00022989"/>
    </source>
</evidence>
<evidence type="ECO:0000259" key="14">
    <source>
        <dbReference type="Pfam" id="PF13145"/>
    </source>
</evidence>
<dbReference type="PANTHER" id="PTHR47529:SF1">
    <property type="entry name" value="PERIPLASMIC CHAPERONE PPID"/>
    <property type="match status" value="1"/>
</dbReference>
<dbReference type="Gene3D" id="1.10.4030.10">
    <property type="entry name" value="Porin chaperone SurA, peptide-binding domain"/>
    <property type="match status" value="1"/>
</dbReference>
<keyword evidence="7" id="KW-0472">Membrane</keyword>
<evidence type="ECO:0000313" key="15">
    <source>
        <dbReference type="EMBL" id="PWR03018.1"/>
    </source>
</evidence>
<name>A0A2V2LC42_9RHOB</name>
<protein>
    <recommendedName>
        <fullName evidence="2">Parvulin-like PPIase</fullName>
    </recommendedName>
    <alternativeName>
        <fullName evidence="9">Peptidyl-prolyl cis-trans isomerase plp</fullName>
    </alternativeName>
    <alternativeName>
        <fullName evidence="12">Periplasmic chaperone PpiD</fullName>
    </alternativeName>
    <alternativeName>
        <fullName evidence="13">Periplasmic folding chaperone</fullName>
    </alternativeName>
    <alternativeName>
        <fullName evidence="10">Rotamase plp</fullName>
    </alternativeName>
</protein>
<evidence type="ECO:0000256" key="9">
    <source>
        <dbReference type="ARBA" id="ARBA00030642"/>
    </source>
</evidence>
<reference evidence="15 16" key="1">
    <citation type="submission" date="2018-05" db="EMBL/GenBank/DDBJ databases">
        <title>Rhodobacteraceae gen. nov., sp. nov. isolated from sea water.</title>
        <authorList>
            <person name="Ren Y."/>
        </authorList>
    </citation>
    <scope>NUCLEOTIDE SEQUENCE [LARGE SCALE GENOMIC DNA]</scope>
    <source>
        <strain evidence="15 16">TG-679</strain>
    </source>
</reference>
<evidence type="ECO:0000256" key="13">
    <source>
        <dbReference type="ARBA" id="ARBA00042775"/>
    </source>
</evidence>
<organism evidence="15 16">
    <name type="scientific">Meridianimarinicoccus roseus</name>
    <dbReference type="NCBI Taxonomy" id="2072018"/>
    <lineage>
        <taxon>Bacteria</taxon>
        <taxon>Pseudomonadati</taxon>
        <taxon>Pseudomonadota</taxon>
        <taxon>Alphaproteobacteria</taxon>
        <taxon>Rhodobacterales</taxon>
        <taxon>Paracoccaceae</taxon>
        <taxon>Meridianimarinicoccus</taxon>
    </lineage>
</organism>
<gene>
    <name evidence="15" type="ORF">DKT77_08760</name>
</gene>
<comment type="subcellular location">
    <subcellularLocation>
        <location evidence="1">Cell inner membrane</location>
        <topology evidence="1">Single-pass type II membrane protein</topology>
        <orientation evidence="1">Periplasmic side</orientation>
    </subcellularLocation>
</comment>
<dbReference type="InterPro" id="IPR046357">
    <property type="entry name" value="PPIase_dom_sf"/>
</dbReference>
<evidence type="ECO:0000256" key="3">
    <source>
        <dbReference type="ARBA" id="ARBA00022475"/>
    </source>
</evidence>
<dbReference type="InterPro" id="IPR027304">
    <property type="entry name" value="Trigger_fact/SurA_dom_sf"/>
</dbReference>
<dbReference type="PANTHER" id="PTHR47529">
    <property type="entry name" value="PEPTIDYL-PROLYL CIS-TRANS ISOMERASE D"/>
    <property type="match status" value="1"/>
</dbReference>
<sequence length="613" mass="64667">MSKKGKLSNILVWIILGLLIVGLAGFGTGNFGGTVRSVATVGETEIDTNTYARALQQRLRAIGDARGEPIAMAEAQAQGVDTVVLQELLAAAALEEAARLAGLSVGDARVGEQVRSIPGFQGVDGQFNRETYEFALERAGLTVPEFEADVRAELSRNLLQVAAAQGVQPLPAYSEAIYDFLGETRTVSFALLTEAALEAPVPARSEDEVQAYYDANSAEFTLPGHKAITYAWLTPDMILDSVEVSEDALRAAYDARREEFDIPARRLVERLGFPDEAAAQAAREAIEAGETDFGALLAERGLTPDDVDLGFVEQSDLDAAGAEVFALEDTGVVGPLPSPVGPALFRVNAILTPRNVPFEEARETLRADLARDRALEVISSEIEPLNDLLAGGATLEDLAAESEMTLGTIDWRGPAEGIAAYDAFNTAADAVTEDDFPEIEMAEGGSIFALRLDATVPPQVPPLDAIRDAVAAATQAAAIRDALAARAEEMVTELSAGGSFDTLGLTAITREGITRRSAVEGLPAGAVETIFDLDPGSAAVLPVGSSVALLRLESATLPDPGAADAQAVREAMNRQASQAMAEDVLSTLARWIETQTGISINQTALNAVHSQIQ</sequence>
<evidence type="ECO:0000256" key="4">
    <source>
        <dbReference type="ARBA" id="ARBA00022519"/>
    </source>
</evidence>
<dbReference type="InterPro" id="IPR000297">
    <property type="entry name" value="PPIase_PpiC"/>
</dbReference>
<evidence type="ECO:0000256" key="1">
    <source>
        <dbReference type="ARBA" id="ARBA00004382"/>
    </source>
</evidence>
<keyword evidence="15" id="KW-0413">Isomerase</keyword>
<evidence type="ECO:0000256" key="5">
    <source>
        <dbReference type="ARBA" id="ARBA00022692"/>
    </source>
</evidence>
<keyword evidence="3" id="KW-1003">Cell membrane</keyword>
<dbReference type="EMBL" id="QGKU01000031">
    <property type="protein sequence ID" value="PWR03018.1"/>
    <property type="molecule type" value="Genomic_DNA"/>
</dbReference>
<evidence type="ECO:0000256" key="8">
    <source>
        <dbReference type="ARBA" id="ARBA00023186"/>
    </source>
</evidence>
<evidence type="ECO:0000256" key="12">
    <source>
        <dbReference type="ARBA" id="ARBA00040743"/>
    </source>
</evidence>
<keyword evidence="8" id="KW-0143">Chaperone</keyword>
<dbReference type="SUPFAM" id="SSF109998">
    <property type="entry name" value="Triger factor/SurA peptide-binding domain-like"/>
    <property type="match status" value="1"/>
</dbReference>
<keyword evidence="5" id="KW-0812">Transmembrane</keyword>
<dbReference type="Pfam" id="PF13145">
    <property type="entry name" value="Rotamase_2"/>
    <property type="match status" value="1"/>
</dbReference>
<comment type="similarity">
    <text evidence="11">Belongs to the PpiD chaperone family.</text>
</comment>
<evidence type="ECO:0000256" key="11">
    <source>
        <dbReference type="ARBA" id="ARBA00038408"/>
    </source>
</evidence>
<dbReference type="SUPFAM" id="SSF54534">
    <property type="entry name" value="FKBP-like"/>
    <property type="match status" value="1"/>
</dbReference>
<feature type="domain" description="PpiC" evidence="14">
    <location>
        <begin position="244"/>
        <end position="363"/>
    </location>
</feature>
<dbReference type="InterPro" id="IPR052029">
    <property type="entry name" value="PpiD_chaperone"/>
</dbReference>
<dbReference type="GO" id="GO:0003755">
    <property type="term" value="F:peptidyl-prolyl cis-trans isomerase activity"/>
    <property type="evidence" value="ECO:0007669"/>
    <property type="project" value="InterPro"/>
</dbReference>
<keyword evidence="16" id="KW-1185">Reference proteome</keyword>
<dbReference type="OrthoDB" id="9768393at2"/>
<dbReference type="AlphaFoldDB" id="A0A2V2LC42"/>
<accession>A0A2V2LC42</accession>
<dbReference type="Proteomes" id="UP000245680">
    <property type="component" value="Unassembled WGS sequence"/>
</dbReference>
<keyword evidence="4" id="KW-0997">Cell inner membrane</keyword>
<evidence type="ECO:0000256" key="2">
    <source>
        <dbReference type="ARBA" id="ARBA00018370"/>
    </source>
</evidence>
<evidence type="ECO:0000256" key="10">
    <source>
        <dbReference type="ARBA" id="ARBA00031484"/>
    </source>
</evidence>
<evidence type="ECO:0000313" key="16">
    <source>
        <dbReference type="Proteomes" id="UP000245680"/>
    </source>
</evidence>
<dbReference type="Gene3D" id="3.10.50.40">
    <property type="match status" value="1"/>
</dbReference>
<evidence type="ECO:0000256" key="7">
    <source>
        <dbReference type="ARBA" id="ARBA00023136"/>
    </source>
</evidence>
<comment type="caution">
    <text evidence="15">The sequence shown here is derived from an EMBL/GenBank/DDBJ whole genome shotgun (WGS) entry which is preliminary data.</text>
</comment>